<evidence type="ECO:0000259" key="2">
    <source>
        <dbReference type="Pfam" id="PF01979"/>
    </source>
</evidence>
<name>X1UL29_9ZZZZ</name>
<organism evidence="3">
    <name type="scientific">marine sediment metagenome</name>
    <dbReference type="NCBI Taxonomy" id="412755"/>
    <lineage>
        <taxon>unclassified sequences</taxon>
        <taxon>metagenomes</taxon>
        <taxon>ecological metagenomes</taxon>
    </lineage>
</organism>
<comment type="caution">
    <text evidence="3">The sequence shown here is derived from an EMBL/GenBank/DDBJ whole genome shotgun (WGS) entry which is preliminary data.</text>
</comment>
<dbReference type="EMBL" id="BARW01027637">
    <property type="protein sequence ID" value="GAJ04307.1"/>
    <property type="molecule type" value="Genomic_DNA"/>
</dbReference>
<evidence type="ECO:0000313" key="3">
    <source>
        <dbReference type="EMBL" id="GAJ04307.1"/>
    </source>
</evidence>
<dbReference type="PANTHER" id="PTHR43794">
    <property type="entry name" value="AMINOHYDROLASE SSNA-RELATED"/>
    <property type="match status" value="1"/>
</dbReference>
<accession>X1UL29</accession>
<dbReference type="AlphaFoldDB" id="X1UL29"/>
<dbReference type="Pfam" id="PF01979">
    <property type="entry name" value="Amidohydro_1"/>
    <property type="match status" value="1"/>
</dbReference>
<gene>
    <name evidence="3" type="ORF">S12H4_44800</name>
</gene>
<keyword evidence="1" id="KW-0378">Hydrolase</keyword>
<feature type="non-terminal residue" evidence="3">
    <location>
        <position position="172"/>
    </location>
</feature>
<feature type="domain" description="Amidohydrolase-related" evidence="2">
    <location>
        <begin position="26"/>
        <end position="155"/>
    </location>
</feature>
<dbReference type="SUPFAM" id="SSF51556">
    <property type="entry name" value="Metallo-dependent hydrolases"/>
    <property type="match status" value="1"/>
</dbReference>
<sequence>MIAVRAQDLFGPPGFVGTKEDMELYGATAEENIDRIKDLIQKYNNTADGRLGIWPCLFYMPNASDKLCLMCKELADKYKVGVAGHANVMKPMVEVSVQGWGKTPIMRLYDSGALGRNVVLAHAAYMSGKDILAVRETNTSLAHCVLASMSLQYGSCLFGHFPEMVDMGINIT</sequence>
<protein>
    <recommendedName>
        <fullName evidence="2">Amidohydrolase-related domain-containing protein</fullName>
    </recommendedName>
</protein>
<proteinExistence type="predicted"/>
<evidence type="ECO:0000256" key="1">
    <source>
        <dbReference type="ARBA" id="ARBA00022801"/>
    </source>
</evidence>
<dbReference type="Gene3D" id="3.20.20.140">
    <property type="entry name" value="Metal-dependent hydrolases"/>
    <property type="match status" value="1"/>
</dbReference>
<dbReference type="InterPro" id="IPR006680">
    <property type="entry name" value="Amidohydro-rel"/>
</dbReference>
<dbReference type="GO" id="GO:0016787">
    <property type="term" value="F:hydrolase activity"/>
    <property type="evidence" value="ECO:0007669"/>
    <property type="project" value="UniProtKB-KW"/>
</dbReference>
<dbReference type="InterPro" id="IPR050287">
    <property type="entry name" value="MTA/SAH_deaminase"/>
</dbReference>
<reference evidence="3" key="1">
    <citation type="journal article" date="2014" name="Front. Microbiol.">
        <title>High frequency of phylogenetically diverse reductive dehalogenase-homologous genes in deep subseafloor sedimentary metagenomes.</title>
        <authorList>
            <person name="Kawai M."/>
            <person name="Futagami T."/>
            <person name="Toyoda A."/>
            <person name="Takaki Y."/>
            <person name="Nishi S."/>
            <person name="Hori S."/>
            <person name="Arai W."/>
            <person name="Tsubouchi T."/>
            <person name="Morono Y."/>
            <person name="Uchiyama I."/>
            <person name="Ito T."/>
            <person name="Fujiyama A."/>
            <person name="Inagaki F."/>
            <person name="Takami H."/>
        </authorList>
    </citation>
    <scope>NUCLEOTIDE SEQUENCE</scope>
    <source>
        <strain evidence="3">Expedition CK06-06</strain>
    </source>
</reference>
<dbReference type="PANTHER" id="PTHR43794:SF11">
    <property type="entry name" value="AMIDOHYDROLASE-RELATED DOMAIN-CONTAINING PROTEIN"/>
    <property type="match status" value="1"/>
</dbReference>
<dbReference type="InterPro" id="IPR032466">
    <property type="entry name" value="Metal_Hydrolase"/>
</dbReference>